<dbReference type="OrthoDB" id="9778292at2"/>
<organism evidence="2 3">
    <name type="scientific">Mesobacillus subterraneus</name>
    <dbReference type="NCBI Taxonomy" id="285983"/>
    <lineage>
        <taxon>Bacteria</taxon>
        <taxon>Bacillati</taxon>
        <taxon>Bacillota</taxon>
        <taxon>Bacilli</taxon>
        <taxon>Bacillales</taxon>
        <taxon>Bacillaceae</taxon>
        <taxon>Mesobacillus</taxon>
    </lineage>
</organism>
<dbReference type="NCBIfam" id="TIGR00750">
    <property type="entry name" value="lao"/>
    <property type="match status" value="1"/>
</dbReference>
<evidence type="ECO:0000256" key="1">
    <source>
        <dbReference type="ARBA" id="ARBA00009625"/>
    </source>
</evidence>
<sequence length="376" mass="41567">MKDEKRPEWYEPKKADFFSSTLKPGVSGNDPGDEYPVKTGRFVKKTANRKIDPYTLAVEIRGGNRTALAKGITLIESNAERDFQYAQLLLQHLLPDSGNSIRIGITGVPGAGKSTFIESFGSYLCDLGHKVAVLAVDPTSTVTGGSILGDKTRMEKLARNPRAFIRPSPSGGKLGGVHRKTRETMLICEAAGFDVILVETVGVGQSEVIVRDMVDFFLLLVLTGAGDELQGMKKGIMELADCVIVNKADGQNEQAAKKTKEEYNRILPFLQPATKGWQTTALTSSALHDKGNDEIWNRISNFKSLTKESGVFEERRRFQIKEWLNDLIIDQLQMNFFQHPAVKSLLPKIKNEVISGNTPVASGVDELFKAYFEARK</sequence>
<dbReference type="NCBIfam" id="NF006958">
    <property type="entry name" value="PRK09435.1"/>
    <property type="match status" value="1"/>
</dbReference>
<dbReference type="PANTHER" id="PTHR23408:SF3">
    <property type="entry name" value="METHYLMALONIC ACIDURIA TYPE A PROTEIN, MITOCHONDRIAL"/>
    <property type="match status" value="1"/>
</dbReference>
<dbReference type="Pfam" id="PF03308">
    <property type="entry name" value="MeaB"/>
    <property type="match status" value="1"/>
</dbReference>
<dbReference type="PANTHER" id="PTHR23408">
    <property type="entry name" value="METHYLMALONYL-COA MUTASE"/>
    <property type="match status" value="1"/>
</dbReference>
<reference evidence="2 3" key="1">
    <citation type="submission" date="2015-01" db="EMBL/GenBank/DDBJ databases">
        <title>Draft genome sequences of the supercritical CO2 tolerant bacteria Bacillus subterraneus MITOT1 and Bacillus cereus MIT0214.</title>
        <authorList>
            <person name="Peet K.C."/>
            <person name="Thompson J.R."/>
        </authorList>
    </citation>
    <scope>NUCLEOTIDE SEQUENCE [LARGE SCALE GENOMIC DNA]</scope>
    <source>
        <strain evidence="2 3">MITOT1</strain>
    </source>
</reference>
<evidence type="ECO:0000313" key="2">
    <source>
        <dbReference type="EMBL" id="KIY21987.1"/>
    </source>
</evidence>
<dbReference type="PATRIC" id="fig|285983.3.peg.863"/>
<comment type="similarity">
    <text evidence="1">Belongs to the SIMIBI class G3E GTPase family. ArgK/MeaB subfamily.</text>
</comment>
<dbReference type="InterPro" id="IPR005129">
    <property type="entry name" value="GTPase_ArgK"/>
</dbReference>
<dbReference type="EMBL" id="JXIQ01000086">
    <property type="protein sequence ID" value="KIY21987.1"/>
    <property type="molecule type" value="Genomic_DNA"/>
</dbReference>
<dbReference type="InterPro" id="IPR027417">
    <property type="entry name" value="P-loop_NTPase"/>
</dbReference>
<name>A0A0D6Z8V7_9BACI</name>
<accession>A0A0D6Z8V7</accession>
<dbReference type="GO" id="GO:0005737">
    <property type="term" value="C:cytoplasm"/>
    <property type="evidence" value="ECO:0007669"/>
    <property type="project" value="TreeGrafter"/>
</dbReference>
<dbReference type="Gene3D" id="1.10.287.130">
    <property type="match status" value="1"/>
</dbReference>
<dbReference type="Gene3D" id="3.40.50.300">
    <property type="entry name" value="P-loop containing nucleotide triphosphate hydrolases"/>
    <property type="match status" value="1"/>
</dbReference>
<dbReference type="CDD" id="cd03114">
    <property type="entry name" value="MMAA-like"/>
    <property type="match status" value="1"/>
</dbReference>
<dbReference type="Proteomes" id="UP000032512">
    <property type="component" value="Unassembled WGS sequence"/>
</dbReference>
<protein>
    <submittedName>
        <fullName evidence="2">Transporter</fullName>
    </submittedName>
</protein>
<dbReference type="AlphaFoldDB" id="A0A0D6Z8V7"/>
<dbReference type="GO" id="GO:0003924">
    <property type="term" value="F:GTPase activity"/>
    <property type="evidence" value="ECO:0007669"/>
    <property type="project" value="InterPro"/>
</dbReference>
<dbReference type="GO" id="GO:0005525">
    <property type="term" value="F:GTP binding"/>
    <property type="evidence" value="ECO:0007669"/>
    <property type="project" value="InterPro"/>
</dbReference>
<evidence type="ECO:0000313" key="3">
    <source>
        <dbReference type="Proteomes" id="UP000032512"/>
    </source>
</evidence>
<keyword evidence="3" id="KW-1185">Reference proteome</keyword>
<gene>
    <name evidence="2" type="ORF">UB32_11065</name>
</gene>
<comment type="caution">
    <text evidence="2">The sequence shown here is derived from an EMBL/GenBank/DDBJ whole genome shotgun (WGS) entry which is preliminary data.</text>
</comment>
<dbReference type="Gene3D" id="1.20.5.170">
    <property type="match status" value="1"/>
</dbReference>
<dbReference type="SUPFAM" id="SSF52540">
    <property type="entry name" value="P-loop containing nucleoside triphosphate hydrolases"/>
    <property type="match status" value="1"/>
</dbReference>
<dbReference type="RefSeq" id="WP_044393774.1">
    <property type="nucleotide sequence ID" value="NZ_JXIQ01000086.1"/>
</dbReference>
<proteinExistence type="inferred from homology"/>